<name>V6TI96_GIAIN</name>
<reference evidence="2" key="1">
    <citation type="submission" date="2012-02" db="EMBL/GenBank/DDBJ databases">
        <title>Genome sequencing of Giardia lamblia Genotypes A2 and B isolates (DH and GS) and comparative analysis with the genomes of Genotypes A1 and E (WB and Pig).</title>
        <authorList>
            <person name="Adam R."/>
            <person name="Dahlstrom E."/>
            <person name="Martens C."/>
            <person name="Bruno D."/>
            <person name="Barbian K."/>
            <person name="Porcella S.F."/>
            <person name="Nash T."/>
        </authorList>
    </citation>
    <scope>NUCLEOTIDE SEQUENCE</scope>
    <source>
        <strain evidence="2">DH</strain>
    </source>
</reference>
<sequence>MIALHRFSRVMTAKTINSGTQESVIMSKAAPQARKITHSEVFLKAEKLGQIVRNQRGAVTADTIRNVFEYLDFDNKRYITIPVLTGFLTQCEVVADDVSVYNEILRYRESRIKKDEYFEKPSMAKVMISLEEFSYFMLCSTFTSKELQPIRESFELLEKITPSLRADQPGTLKTNILFRELQFWGIMTQDEIEQIRPFFGILPDRKTMDVINAEKILARVCLD</sequence>
<dbReference type="VEuPathDB" id="GiardiaDB:GL50581_2359"/>
<accession>V6TI96</accession>
<dbReference type="EMBL" id="AHGT01000012">
    <property type="protein sequence ID" value="ESU38496.1"/>
    <property type="molecule type" value="Genomic_DNA"/>
</dbReference>
<dbReference type="VEuPathDB" id="GiardiaDB:QR46_4658"/>
<organism evidence="1 2">
    <name type="scientific">Giardia intestinalis</name>
    <name type="common">Giardia lamblia</name>
    <dbReference type="NCBI Taxonomy" id="5741"/>
    <lineage>
        <taxon>Eukaryota</taxon>
        <taxon>Metamonada</taxon>
        <taxon>Diplomonadida</taxon>
        <taxon>Hexamitidae</taxon>
        <taxon>Giardiinae</taxon>
        <taxon>Giardia</taxon>
    </lineage>
</organism>
<gene>
    <name evidence="1" type="ORF">DHA2_13342</name>
</gene>
<reference evidence="1 2" key="2">
    <citation type="journal article" date="2013" name="Genome Biol. Evol.">
        <title>Genome sequencing of Giardia lamblia genotypes A2 and B isolates (DH and GS) and comparative analysis with the genomes of genotypes A1 and E (WB and Pig).</title>
        <authorList>
            <person name="Adam R.D."/>
            <person name="Dahlstrom E.W."/>
            <person name="Martens C.A."/>
            <person name="Bruno D.P."/>
            <person name="Barbian K.D."/>
            <person name="Ricklefs S.M."/>
            <person name="Hernandez M.M."/>
            <person name="Narla N.P."/>
            <person name="Patel R.B."/>
            <person name="Porcella S.F."/>
            <person name="Nash T.E."/>
        </authorList>
    </citation>
    <scope>NUCLEOTIDE SEQUENCE [LARGE SCALE GENOMIC DNA]</scope>
    <source>
        <strain evidence="1 2">DH</strain>
    </source>
</reference>
<evidence type="ECO:0000313" key="1">
    <source>
        <dbReference type="EMBL" id="ESU38496.1"/>
    </source>
</evidence>
<evidence type="ECO:0000313" key="2">
    <source>
        <dbReference type="Proteomes" id="UP000018320"/>
    </source>
</evidence>
<evidence type="ECO:0008006" key="3">
    <source>
        <dbReference type="Google" id="ProtNLM"/>
    </source>
</evidence>
<dbReference type="VEuPathDB" id="GiardiaDB:GL50803_0013342"/>
<dbReference type="Proteomes" id="UP000018320">
    <property type="component" value="Unassembled WGS sequence"/>
</dbReference>
<dbReference type="AlphaFoldDB" id="V6TI96"/>
<protein>
    <recommendedName>
        <fullName evidence="3">EF-hand domain-containing protein</fullName>
    </recommendedName>
</protein>
<proteinExistence type="predicted"/>
<comment type="caution">
    <text evidence="1">The sequence shown here is derived from an EMBL/GenBank/DDBJ whole genome shotgun (WGS) entry which is preliminary data.</text>
</comment>
<dbReference type="VEuPathDB" id="GiardiaDB:DHA2_13342"/>